<reference evidence="3 4" key="1">
    <citation type="submission" date="2019-06" db="EMBL/GenBank/DDBJ databases">
        <title>Draft genomes of female and male turbot (Scophthalmus maximus).</title>
        <authorList>
            <person name="Xu H."/>
            <person name="Xu X.-W."/>
            <person name="Shao C."/>
            <person name="Chen S."/>
        </authorList>
    </citation>
    <scope>NUCLEOTIDE SEQUENCE [LARGE SCALE GENOMIC DNA]</scope>
    <source>
        <strain evidence="3">Ysfricsl-2016a</strain>
        <tissue evidence="3">Blood</tissue>
    </source>
</reference>
<feature type="compositionally biased region" description="Polar residues" evidence="1">
    <location>
        <begin position="1"/>
        <end position="11"/>
    </location>
</feature>
<dbReference type="Proteomes" id="UP000438429">
    <property type="component" value="Unassembled WGS sequence"/>
</dbReference>
<evidence type="ECO:0000256" key="1">
    <source>
        <dbReference type="SAM" id="MobiDB-lite"/>
    </source>
</evidence>
<dbReference type="InterPro" id="IPR021780">
    <property type="entry name" value="Nuc_recep-AF1"/>
</dbReference>
<dbReference type="EMBL" id="VEVO01000014">
    <property type="protein sequence ID" value="KAF0031139.1"/>
    <property type="molecule type" value="Genomic_DNA"/>
</dbReference>
<name>A0A6A4SF30_SCOMX</name>
<evidence type="ECO:0000313" key="3">
    <source>
        <dbReference type="EMBL" id="KAF0031139.1"/>
    </source>
</evidence>
<evidence type="ECO:0000259" key="2">
    <source>
        <dbReference type="Pfam" id="PF11825"/>
    </source>
</evidence>
<proteinExistence type="predicted"/>
<accession>A0A6A4SF30</accession>
<sequence>MHPSLLSPTSMGPSGSLHSPISSLSSSMNGMGSPFSVISSPMGPHSMNSPGMGYGPSVSPQKDSDRDSSRSGGKNRQLKEKNFRRREIIR</sequence>
<protein>
    <recommendedName>
        <fullName evidence="2">Nuclear/hormone receptor activator site AF-1 domain-containing protein</fullName>
    </recommendedName>
</protein>
<feature type="compositionally biased region" description="Basic and acidic residues" evidence="1">
    <location>
        <begin position="77"/>
        <end position="90"/>
    </location>
</feature>
<feature type="compositionally biased region" description="Low complexity" evidence="1">
    <location>
        <begin position="12"/>
        <end position="33"/>
    </location>
</feature>
<feature type="region of interest" description="Disordered" evidence="1">
    <location>
        <begin position="1"/>
        <end position="90"/>
    </location>
</feature>
<dbReference type="AlphaFoldDB" id="A0A6A4SF30"/>
<organism evidence="3 4">
    <name type="scientific">Scophthalmus maximus</name>
    <name type="common">Turbot</name>
    <name type="synonym">Psetta maxima</name>
    <dbReference type="NCBI Taxonomy" id="52904"/>
    <lineage>
        <taxon>Eukaryota</taxon>
        <taxon>Metazoa</taxon>
        <taxon>Chordata</taxon>
        <taxon>Craniata</taxon>
        <taxon>Vertebrata</taxon>
        <taxon>Euteleostomi</taxon>
        <taxon>Actinopterygii</taxon>
        <taxon>Neopterygii</taxon>
        <taxon>Teleostei</taxon>
        <taxon>Neoteleostei</taxon>
        <taxon>Acanthomorphata</taxon>
        <taxon>Carangaria</taxon>
        <taxon>Pleuronectiformes</taxon>
        <taxon>Pleuronectoidei</taxon>
        <taxon>Scophthalmidae</taxon>
        <taxon>Scophthalmus</taxon>
    </lineage>
</organism>
<evidence type="ECO:0000313" key="4">
    <source>
        <dbReference type="Proteomes" id="UP000438429"/>
    </source>
</evidence>
<feature type="domain" description="Nuclear/hormone receptor activator site AF-1" evidence="2">
    <location>
        <begin position="2"/>
        <end position="64"/>
    </location>
</feature>
<gene>
    <name evidence="3" type="ORF">F2P81_015694</name>
</gene>
<dbReference type="Pfam" id="PF11825">
    <property type="entry name" value="Nuc_recep-AF1"/>
    <property type="match status" value="1"/>
</dbReference>
<comment type="caution">
    <text evidence="3">The sequence shown here is derived from an EMBL/GenBank/DDBJ whole genome shotgun (WGS) entry which is preliminary data.</text>
</comment>